<evidence type="ECO:0000313" key="2">
    <source>
        <dbReference type="WBParaSite" id="JU765_v2.g19479.t1"/>
    </source>
</evidence>
<proteinExistence type="predicted"/>
<sequence>MSGFVKVDETWTKEQLQLKCHGLALDNNGTKGELIHRINSHFERLSAKPVTVRKVPVAPNNAQKPNNGAQSKRSVTVKNEISVKELTSGMKAVSMKQEKTSVKTNQKPNNTPKKNPGPSRAPKPSGPKPSGPKTITINIASL</sequence>
<name>A0AC34QUT5_9BILA</name>
<reference evidence="2" key="1">
    <citation type="submission" date="2022-11" db="UniProtKB">
        <authorList>
            <consortium name="WormBaseParasite"/>
        </authorList>
    </citation>
    <scope>IDENTIFICATION</scope>
</reference>
<dbReference type="WBParaSite" id="JU765_v2.g19479.t1">
    <property type="protein sequence ID" value="JU765_v2.g19479.t1"/>
    <property type="gene ID" value="JU765_v2.g19479"/>
</dbReference>
<evidence type="ECO:0000313" key="1">
    <source>
        <dbReference type="Proteomes" id="UP000887576"/>
    </source>
</evidence>
<accession>A0AC34QUT5</accession>
<organism evidence="1 2">
    <name type="scientific">Panagrolaimus sp. JU765</name>
    <dbReference type="NCBI Taxonomy" id="591449"/>
    <lineage>
        <taxon>Eukaryota</taxon>
        <taxon>Metazoa</taxon>
        <taxon>Ecdysozoa</taxon>
        <taxon>Nematoda</taxon>
        <taxon>Chromadorea</taxon>
        <taxon>Rhabditida</taxon>
        <taxon>Tylenchina</taxon>
        <taxon>Panagrolaimomorpha</taxon>
        <taxon>Panagrolaimoidea</taxon>
        <taxon>Panagrolaimidae</taxon>
        <taxon>Panagrolaimus</taxon>
    </lineage>
</organism>
<protein>
    <submittedName>
        <fullName evidence="2">SAP domain-containing protein</fullName>
    </submittedName>
</protein>
<dbReference type="Proteomes" id="UP000887576">
    <property type="component" value="Unplaced"/>
</dbReference>